<evidence type="ECO:0000313" key="2">
    <source>
        <dbReference type="Proteomes" id="UP000637383"/>
    </source>
</evidence>
<sequence>MSESQQKRSLIDVITCNGKADPLFLFEEYTFIEEDWKKEFFDYCLKWGYIALIEQEADTKQWIFHSISHGASNRIWKKPIADNFEKLDKLKYLTEKRYEELFVTYLRNQGIGVQPGYAQIGTCCKVMLRRCLKTLDLTLFRYRIEGILSCEDIPEKGHLWASLRD</sequence>
<comment type="caution">
    <text evidence="1">The sequence shown here is derived from an EMBL/GenBank/DDBJ whole genome shotgun (WGS) entry which is preliminary data.</text>
</comment>
<name>A0ABR8KIW8_9NOSO</name>
<protein>
    <submittedName>
        <fullName evidence="1">Uncharacterized protein</fullName>
    </submittedName>
</protein>
<evidence type="ECO:0000313" key="1">
    <source>
        <dbReference type="EMBL" id="MBD2737997.1"/>
    </source>
</evidence>
<organism evidence="1 2">
    <name type="scientific">Nostoc paludosum FACHB-159</name>
    <dbReference type="NCBI Taxonomy" id="2692908"/>
    <lineage>
        <taxon>Bacteria</taxon>
        <taxon>Bacillati</taxon>
        <taxon>Cyanobacteriota</taxon>
        <taxon>Cyanophyceae</taxon>
        <taxon>Nostocales</taxon>
        <taxon>Nostocaceae</taxon>
        <taxon>Nostoc</taxon>
    </lineage>
</organism>
<dbReference type="EMBL" id="JACJTU010000041">
    <property type="protein sequence ID" value="MBD2737997.1"/>
    <property type="molecule type" value="Genomic_DNA"/>
</dbReference>
<dbReference type="RefSeq" id="WP_190958559.1">
    <property type="nucleotide sequence ID" value="NZ_JACJTU010000041.1"/>
</dbReference>
<dbReference type="Proteomes" id="UP000637383">
    <property type="component" value="Unassembled WGS sequence"/>
</dbReference>
<accession>A0ABR8KIW8</accession>
<gene>
    <name evidence="1" type="ORF">H6H03_29620</name>
</gene>
<proteinExistence type="predicted"/>
<keyword evidence="2" id="KW-1185">Reference proteome</keyword>
<reference evidence="1 2" key="1">
    <citation type="journal article" date="2020" name="ISME J.">
        <title>Comparative genomics reveals insights into cyanobacterial evolution and habitat adaptation.</title>
        <authorList>
            <person name="Chen M.Y."/>
            <person name="Teng W.K."/>
            <person name="Zhao L."/>
            <person name="Hu C.X."/>
            <person name="Zhou Y.K."/>
            <person name="Han B.P."/>
            <person name="Song L.R."/>
            <person name="Shu W.S."/>
        </authorList>
    </citation>
    <scope>NUCLEOTIDE SEQUENCE [LARGE SCALE GENOMIC DNA]</scope>
    <source>
        <strain evidence="1 2">FACHB-159</strain>
    </source>
</reference>